<dbReference type="Proteomes" id="UP000032680">
    <property type="component" value="Unassembled WGS sequence"/>
</dbReference>
<dbReference type="AlphaFoldDB" id="A0A0D6P8I0"/>
<evidence type="ECO:0000313" key="2">
    <source>
        <dbReference type="EMBL" id="GAN77523.1"/>
    </source>
</evidence>
<reference evidence="2 3" key="1">
    <citation type="submission" date="2012-11" db="EMBL/GenBank/DDBJ databases">
        <title>Whole genome sequence of Acidisphaera rubrifaciens HS-AP3.</title>
        <authorList>
            <person name="Azuma Y."/>
            <person name="Higashiura N."/>
            <person name="Hirakawa H."/>
            <person name="Matsushita K."/>
        </authorList>
    </citation>
    <scope>NUCLEOTIDE SEQUENCE [LARGE SCALE GENOMIC DNA]</scope>
    <source>
        <strain evidence="2 3">HS-AP3</strain>
    </source>
</reference>
<dbReference type="OrthoDB" id="9800454at2"/>
<dbReference type="InterPro" id="IPR041698">
    <property type="entry name" value="Methyltransf_25"/>
</dbReference>
<dbReference type="CDD" id="cd02440">
    <property type="entry name" value="AdoMet_MTases"/>
    <property type="match status" value="1"/>
</dbReference>
<dbReference type="InterPro" id="IPR029063">
    <property type="entry name" value="SAM-dependent_MTases_sf"/>
</dbReference>
<name>A0A0D6P8I0_9PROT</name>
<dbReference type="RefSeq" id="WP_048861646.1">
    <property type="nucleotide sequence ID" value="NZ_BANB01000355.1"/>
</dbReference>
<dbReference type="GO" id="GO:0008168">
    <property type="term" value="F:methyltransferase activity"/>
    <property type="evidence" value="ECO:0007669"/>
    <property type="project" value="UniProtKB-KW"/>
</dbReference>
<accession>A0A0D6P8I0</accession>
<dbReference type="SUPFAM" id="SSF53335">
    <property type="entry name" value="S-adenosyl-L-methionine-dependent methyltransferases"/>
    <property type="match status" value="1"/>
</dbReference>
<dbReference type="GO" id="GO:0032259">
    <property type="term" value="P:methylation"/>
    <property type="evidence" value="ECO:0007669"/>
    <property type="project" value="UniProtKB-KW"/>
</dbReference>
<dbReference type="Gene3D" id="3.40.50.150">
    <property type="entry name" value="Vaccinia Virus protein VP39"/>
    <property type="match status" value="1"/>
</dbReference>
<keyword evidence="2" id="KW-0489">Methyltransferase</keyword>
<protein>
    <submittedName>
        <fullName evidence="2">Methyltransferase</fullName>
    </submittedName>
</protein>
<evidence type="ECO:0000313" key="3">
    <source>
        <dbReference type="Proteomes" id="UP000032680"/>
    </source>
</evidence>
<organism evidence="2 3">
    <name type="scientific">Acidisphaera rubrifaciens HS-AP3</name>
    <dbReference type="NCBI Taxonomy" id="1231350"/>
    <lineage>
        <taxon>Bacteria</taxon>
        <taxon>Pseudomonadati</taxon>
        <taxon>Pseudomonadota</taxon>
        <taxon>Alphaproteobacteria</taxon>
        <taxon>Acetobacterales</taxon>
        <taxon>Acetobacteraceae</taxon>
        <taxon>Acidisphaera</taxon>
    </lineage>
</organism>
<evidence type="ECO:0000259" key="1">
    <source>
        <dbReference type="Pfam" id="PF13649"/>
    </source>
</evidence>
<feature type="domain" description="Methyltransferase" evidence="1">
    <location>
        <begin position="61"/>
        <end position="147"/>
    </location>
</feature>
<keyword evidence="2" id="KW-0808">Transferase</keyword>
<dbReference type="EMBL" id="BANB01000355">
    <property type="protein sequence ID" value="GAN77523.1"/>
    <property type="molecule type" value="Genomic_DNA"/>
</dbReference>
<dbReference type="Pfam" id="PF13649">
    <property type="entry name" value="Methyltransf_25"/>
    <property type="match status" value="1"/>
</dbReference>
<keyword evidence="3" id="KW-1185">Reference proteome</keyword>
<proteinExistence type="predicted"/>
<comment type="caution">
    <text evidence="2">The sequence shown here is derived from an EMBL/GenBank/DDBJ whole genome shotgun (WGS) entry which is preliminary data.</text>
</comment>
<gene>
    <name evidence="2" type="ORF">Asru_0355_02</name>
</gene>
<sequence length="232" mass="26311">MGALARRSDAPELMDTDCRDYDDYRACLRDLSRVNVATLTHRPLLRWLARTTADWPSFTLLDAACGYGDLLRVVARWAARAGKQVRLTGVDLNPWAIRAAREAGGDDGIVYVHNDIFDHRPAEAPDLIVSSQFAHHLDDATIVRFLRWLEAGAGRGWFVTDLRRAWFPYIGFPILARVALWHRFVRYDGVVSITRSLTAGEWQARVDEAGLHGIAAVHRRLPFRVTVERVRP</sequence>